<dbReference type="InterPro" id="IPR053030">
    <property type="entry name" value="Ribosomal_biogenesis_FAF1-like"/>
</dbReference>
<feature type="compositionally biased region" description="Basic and acidic residues" evidence="1">
    <location>
        <begin position="1"/>
        <end position="10"/>
    </location>
</feature>
<evidence type="ECO:0000313" key="2">
    <source>
        <dbReference type="EMBL" id="EYU29150.1"/>
    </source>
</evidence>
<dbReference type="Proteomes" id="UP000030748">
    <property type="component" value="Unassembled WGS sequence"/>
</dbReference>
<proteinExistence type="predicted"/>
<dbReference type="PANTHER" id="PTHR28096">
    <property type="entry name" value="PROTEIN FAF1"/>
    <property type="match status" value="1"/>
</dbReference>
<name>A0A022QRM7_ERYGU</name>
<dbReference type="PhylomeDB" id="A0A022QRM7"/>
<dbReference type="KEGG" id="egt:105967117"/>
<protein>
    <recommendedName>
        <fullName evidence="4">Axoneme-associated protein MST101(2) protein</fullName>
    </recommendedName>
</protein>
<evidence type="ECO:0000256" key="1">
    <source>
        <dbReference type="SAM" id="MobiDB-lite"/>
    </source>
</evidence>
<dbReference type="PANTHER" id="PTHR28096:SF1">
    <property type="entry name" value="PROTEIN FAF1"/>
    <property type="match status" value="1"/>
</dbReference>
<feature type="compositionally biased region" description="Basic and acidic residues" evidence="1">
    <location>
        <begin position="17"/>
        <end position="26"/>
    </location>
</feature>
<gene>
    <name evidence="2" type="ORF">MIMGU_mgv1a014719mg</name>
</gene>
<organism evidence="2 3">
    <name type="scientific">Erythranthe guttata</name>
    <name type="common">Yellow monkey flower</name>
    <name type="synonym">Mimulus guttatus</name>
    <dbReference type="NCBI Taxonomy" id="4155"/>
    <lineage>
        <taxon>Eukaryota</taxon>
        <taxon>Viridiplantae</taxon>
        <taxon>Streptophyta</taxon>
        <taxon>Embryophyta</taxon>
        <taxon>Tracheophyta</taxon>
        <taxon>Spermatophyta</taxon>
        <taxon>Magnoliopsida</taxon>
        <taxon>eudicotyledons</taxon>
        <taxon>Gunneridae</taxon>
        <taxon>Pentapetalae</taxon>
        <taxon>asterids</taxon>
        <taxon>lamiids</taxon>
        <taxon>Lamiales</taxon>
        <taxon>Phrymaceae</taxon>
        <taxon>Erythranthe</taxon>
    </lineage>
</organism>
<feature type="region of interest" description="Disordered" evidence="1">
    <location>
        <begin position="132"/>
        <end position="180"/>
    </location>
</feature>
<sequence>MPMKRQDAKKGSSSRDVASEEPKMDIRSIQKEIDTLGVLHMTWKQKKDMESRKVVSLGGKPAKKQRLPLSVARVTMKKQKEREEKTAQESAILGRFGAYLNGGSKKVVQKRRPEQRVLRSSEGDFRNGVLNVKHLLKDSAPAPRVEDKGRHGGMGKGKKKGGKKGHGKKKGGGGGGKKRH</sequence>
<dbReference type="OMA" id="MDAANDH"/>
<dbReference type="GO" id="GO:0000462">
    <property type="term" value="P:maturation of SSU-rRNA from tricistronic rRNA transcript (SSU-rRNA, 5.8S rRNA, LSU-rRNA)"/>
    <property type="evidence" value="ECO:0000318"/>
    <property type="project" value="GO_Central"/>
</dbReference>
<evidence type="ECO:0000313" key="3">
    <source>
        <dbReference type="Proteomes" id="UP000030748"/>
    </source>
</evidence>
<dbReference type="STRING" id="4155.A0A022QRM7"/>
<dbReference type="OrthoDB" id="5556956at2759"/>
<feature type="region of interest" description="Disordered" evidence="1">
    <location>
        <begin position="1"/>
        <end position="26"/>
    </location>
</feature>
<accession>A0A022QRM7</accession>
<dbReference type="eggNOG" id="ENOG502S2K0">
    <property type="taxonomic scope" value="Eukaryota"/>
</dbReference>
<dbReference type="GO" id="GO:0005730">
    <property type="term" value="C:nucleolus"/>
    <property type="evidence" value="ECO:0000318"/>
    <property type="project" value="GO_Central"/>
</dbReference>
<dbReference type="Pfam" id="PF15375">
    <property type="entry name" value="FSAF1"/>
    <property type="match status" value="1"/>
</dbReference>
<dbReference type="InterPro" id="IPR027973">
    <property type="entry name" value="FSAF1-like"/>
</dbReference>
<reference evidence="2 3" key="1">
    <citation type="journal article" date="2013" name="Proc. Natl. Acad. Sci. U.S.A.">
        <title>Fine-scale variation in meiotic recombination in Mimulus inferred from population shotgun sequencing.</title>
        <authorList>
            <person name="Hellsten U."/>
            <person name="Wright K.M."/>
            <person name="Jenkins J."/>
            <person name="Shu S."/>
            <person name="Yuan Y."/>
            <person name="Wessler S.R."/>
            <person name="Schmutz J."/>
            <person name="Willis J.H."/>
            <person name="Rokhsar D.S."/>
        </authorList>
    </citation>
    <scope>NUCLEOTIDE SEQUENCE [LARGE SCALE GENOMIC DNA]</scope>
    <source>
        <strain evidence="3">cv. DUN x IM62</strain>
    </source>
</reference>
<keyword evidence="3" id="KW-1185">Reference proteome</keyword>
<dbReference type="EMBL" id="KI631268">
    <property type="protein sequence ID" value="EYU29150.1"/>
    <property type="molecule type" value="Genomic_DNA"/>
</dbReference>
<dbReference type="AlphaFoldDB" id="A0A022QRM7"/>
<evidence type="ECO:0008006" key="4">
    <source>
        <dbReference type="Google" id="ProtNLM"/>
    </source>
</evidence>
<feature type="compositionally biased region" description="Basic residues" evidence="1">
    <location>
        <begin position="151"/>
        <end position="180"/>
    </location>
</feature>